<evidence type="ECO:0000313" key="1">
    <source>
        <dbReference type="EMBL" id="EFR30725.1"/>
    </source>
</evidence>
<keyword evidence="2" id="KW-1185">Reference proteome</keyword>
<dbReference type="EMBL" id="AENN01000017">
    <property type="protein sequence ID" value="EFR30725.1"/>
    <property type="molecule type" value="Genomic_DNA"/>
</dbReference>
<accession>E4KQW5</accession>
<evidence type="ECO:0000313" key="2">
    <source>
        <dbReference type="Proteomes" id="UP000005990"/>
    </source>
</evidence>
<reference evidence="1 2" key="1">
    <citation type="submission" date="2010-10" db="EMBL/GenBank/DDBJ databases">
        <authorList>
            <person name="Durkin A.S."/>
            <person name="Madupu R."/>
            <person name="Torralba M."/>
            <person name="Gillis M."/>
            <person name="Methe B."/>
            <person name="Sutton G."/>
            <person name="Nelson K.E."/>
        </authorList>
    </citation>
    <scope>NUCLEOTIDE SEQUENCE [LARGE SCALE GENOMIC DNA]</scope>
    <source>
        <strain evidence="1 2">ACS-139-V-Col8</strain>
    </source>
</reference>
<gene>
    <name evidence="1" type="ORF">HMPREF9257_0675</name>
</gene>
<sequence length="44" mass="5042">MYRALKRSGVDSDLILYPKSSHGLSRQGLPNLCLARLNHVLDWF</sequence>
<protein>
    <recommendedName>
        <fullName evidence="3">Peptidase S9 prolyl oligopeptidase catalytic domain-containing protein</fullName>
    </recommendedName>
</protein>
<proteinExistence type="predicted"/>
<comment type="caution">
    <text evidence="1">The sequence shown here is derived from an EMBL/GenBank/DDBJ whole genome shotgun (WGS) entry which is preliminary data.</text>
</comment>
<dbReference type="Proteomes" id="UP000005990">
    <property type="component" value="Unassembled WGS sequence"/>
</dbReference>
<name>E4KQW5_9LACT</name>
<dbReference type="InterPro" id="IPR029058">
    <property type="entry name" value="AB_hydrolase_fold"/>
</dbReference>
<evidence type="ECO:0008006" key="3">
    <source>
        <dbReference type="Google" id="ProtNLM"/>
    </source>
</evidence>
<dbReference type="AlphaFoldDB" id="E4KQW5"/>
<organism evidence="1 2">
    <name type="scientific">Eremococcus coleocola ACS-139-V-Col8</name>
    <dbReference type="NCBI Taxonomy" id="908337"/>
    <lineage>
        <taxon>Bacteria</taxon>
        <taxon>Bacillati</taxon>
        <taxon>Bacillota</taxon>
        <taxon>Bacilli</taxon>
        <taxon>Lactobacillales</taxon>
        <taxon>Aerococcaceae</taxon>
        <taxon>Eremococcus</taxon>
    </lineage>
</organism>
<dbReference type="STRING" id="908337.HMPREF9257_0675"/>
<dbReference type="Gene3D" id="3.40.50.1820">
    <property type="entry name" value="alpha/beta hydrolase"/>
    <property type="match status" value="1"/>
</dbReference>